<sequence>MSPVAPLVEEKGGRRGRMGPCFLPLVLSAPSSFLPPPCPPLLIPTLSSSSSSFPPSHPFLLTLSSSSFPPSCLLLLALSSLLSLSHPLLLALHSLPPPLPCPHCHGLSCWALSLTDVMVEDHTSPHLYWRGGAHSVVMEVVAGVAAGWGDR</sequence>
<gene>
    <name evidence="1" type="ORF">BDQ12DRAFT_729854</name>
</gene>
<dbReference type="EMBL" id="ML213886">
    <property type="protein sequence ID" value="TFK31134.1"/>
    <property type="molecule type" value="Genomic_DNA"/>
</dbReference>
<dbReference type="Proteomes" id="UP000308652">
    <property type="component" value="Unassembled WGS sequence"/>
</dbReference>
<proteinExistence type="predicted"/>
<organism evidence="1 2">
    <name type="scientific">Crucibulum laeve</name>
    <dbReference type="NCBI Taxonomy" id="68775"/>
    <lineage>
        <taxon>Eukaryota</taxon>
        <taxon>Fungi</taxon>
        <taxon>Dikarya</taxon>
        <taxon>Basidiomycota</taxon>
        <taxon>Agaricomycotina</taxon>
        <taxon>Agaricomycetes</taxon>
        <taxon>Agaricomycetidae</taxon>
        <taxon>Agaricales</taxon>
        <taxon>Agaricineae</taxon>
        <taxon>Nidulariaceae</taxon>
        <taxon>Crucibulum</taxon>
    </lineage>
</organism>
<dbReference type="AlphaFoldDB" id="A0A5C3LDL8"/>
<name>A0A5C3LDL8_9AGAR</name>
<reference evidence="1 2" key="1">
    <citation type="journal article" date="2019" name="Nat. Ecol. Evol.">
        <title>Megaphylogeny resolves global patterns of mushroom evolution.</title>
        <authorList>
            <person name="Varga T."/>
            <person name="Krizsan K."/>
            <person name="Foldi C."/>
            <person name="Dima B."/>
            <person name="Sanchez-Garcia M."/>
            <person name="Sanchez-Ramirez S."/>
            <person name="Szollosi G.J."/>
            <person name="Szarkandi J.G."/>
            <person name="Papp V."/>
            <person name="Albert L."/>
            <person name="Andreopoulos W."/>
            <person name="Angelini C."/>
            <person name="Antonin V."/>
            <person name="Barry K.W."/>
            <person name="Bougher N.L."/>
            <person name="Buchanan P."/>
            <person name="Buyck B."/>
            <person name="Bense V."/>
            <person name="Catcheside P."/>
            <person name="Chovatia M."/>
            <person name="Cooper J."/>
            <person name="Damon W."/>
            <person name="Desjardin D."/>
            <person name="Finy P."/>
            <person name="Geml J."/>
            <person name="Haridas S."/>
            <person name="Hughes K."/>
            <person name="Justo A."/>
            <person name="Karasinski D."/>
            <person name="Kautmanova I."/>
            <person name="Kiss B."/>
            <person name="Kocsube S."/>
            <person name="Kotiranta H."/>
            <person name="LaButti K.M."/>
            <person name="Lechner B.E."/>
            <person name="Liimatainen K."/>
            <person name="Lipzen A."/>
            <person name="Lukacs Z."/>
            <person name="Mihaltcheva S."/>
            <person name="Morgado L.N."/>
            <person name="Niskanen T."/>
            <person name="Noordeloos M.E."/>
            <person name="Ohm R.A."/>
            <person name="Ortiz-Santana B."/>
            <person name="Ovrebo C."/>
            <person name="Racz N."/>
            <person name="Riley R."/>
            <person name="Savchenko A."/>
            <person name="Shiryaev A."/>
            <person name="Soop K."/>
            <person name="Spirin V."/>
            <person name="Szebenyi C."/>
            <person name="Tomsovsky M."/>
            <person name="Tulloss R.E."/>
            <person name="Uehling J."/>
            <person name="Grigoriev I.V."/>
            <person name="Vagvolgyi C."/>
            <person name="Papp T."/>
            <person name="Martin F.M."/>
            <person name="Miettinen O."/>
            <person name="Hibbett D.S."/>
            <person name="Nagy L.G."/>
        </authorList>
    </citation>
    <scope>NUCLEOTIDE SEQUENCE [LARGE SCALE GENOMIC DNA]</scope>
    <source>
        <strain evidence="1 2">CBS 166.37</strain>
    </source>
</reference>
<evidence type="ECO:0000313" key="1">
    <source>
        <dbReference type="EMBL" id="TFK31134.1"/>
    </source>
</evidence>
<protein>
    <submittedName>
        <fullName evidence="1">Uncharacterized protein</fullName>
    </submittedName>
</protein>
<keyword evidence="2" id="KW-1185">Reference proteome</keyword>
<evidence type="ECO:0000313" key="2">
    <source>
        <dbReference type="Proteomes" id="UP000308652"/>
    </source>
</evidence>
<accession>A0A5C3LDL8</accession>